<dbReference type="Proteomes" id="UP001363151">
    <property type="component" value="Unassembled WGS sequence"/>
</dbReference>
<evidence type="ECO:0000256" key="1">
    <source>
        <dbReference type="SAM" id="MobiDB-lite"/>
    </source>
</evidence>
<keyword evidence="2" id="KW-1133">Transmembrane helix</keyword>
<organism evidence="3 4">
    <name type="scientific">Aureococcus anophagefferens</name>
    <name type="common">Harmful bloom alga</name>
    <dbReference type="NCBI Taxonomy" id="44056"/>
    <lineage>
        <taxon>Eukaryota</taxon>
        <taxon>Sar</taxon>
        <taxon>Stramenopiles</taxon>
        <taxon>Ochrophyta</taxon>
        <taxon>Pelagophyceae</taxon>
        <taxon>Pelagomonadales</taxon>
        <taxon>Pelagomonadaceae</taxon>
        <taxon>Aureococcus</taxon>
    </lineage>
</organism>
<evidence type="ECO:0000256" key="2">
    <source>
        <dbReference type="SAM" id="Phobius"/>
    </source>
</evidence>
<feature type="region of interest" description="Disordered" evidence="1">
    <location>
        <begin position="95"/>
        <end position="114"/>
    </location>
</feature>
<keyword evidence="2" id="KW-0472">Membrane</keyword>
<name>A0ABR1FG85_AURAN</name>
<proteinExistence type="predicted"/>
<keyword evidence="4" id="KW-1185">Reference proteome</keyword>
<reference evidence="3 4" key="1">
    <citation type="submission" date="2024-03" db="EMBL/GenBank/DDBJ databases">
        <title>Aureococcus anophagefferens CCMP1851 and Kratosvirus quantuckense: Draft genome of a second virus-susceptible host strain in the model system.</title>
        <authorList>
            <person name="Chase E."/>
            <person name="Truchon A.R."/>
            <person name="Schepens W."/>
            <person name="Wilhelm S.W."/>
        </authorList>
    </citation>
    <scope>NUCLEOTIDE SEQUENCE [LARGE SCALE GENOMIC DNA]</scope>
    <source>
        <strain evidence="3 4">CCMP1851</strain>
    </source>
</reference>
<sequence>MARGYGSSPAAPAAAVPKRAQGRAGSVQAPSAPYQHAARVLEAWIVIAVGALCVMATTGVVLGYAPSSLQFARSFGAALPDAPRRARDYAASIVGRNHDQTRASGPNRTSSSDWLQTKNNLTKIAWAASDTDAAKKFFLRYSSSMAALDGCDPSCECGTQGRVMLNGTSGFGLHTVDAFTHPSGDLNVSAIEKVFTQKVGDSSAYVDVFDHHAGLWAPDLDDVVTKMKLHNQPYYAMAWTGMDGGTYYSVLAHHAGSQVVVEFVGSSQTSLDPAEIHEMDTPRYGGSLADYVVMPCCMMTPLWVSRATSDADRDWNWYSSKLNANLTFSADTPDGVKYRYGTMASSSAWEVHFVERPADAAGGMTVADLEAYFKETHAAYVHSPACGFDVWFDNHYGVDMCGGGNCMGMDDDDLDPESLYVDDLVERLESGPDGADTYRIWKQIWLDWGWLYNIYIVEPNGQSLQINGFLKHAPADTPQWNQSLCGQGTCQDWGWQRVD</sequence>
<comment type="caution">
    <text evidence="3">The sequence shown here is derived from an EMBL/GenBank/DDBJ whole genome shotgun (WGS) entry which is preliminary data.</text>
</comment>
<keyword evidence="2" id="KW-0812">Transmembrane</keyword>
<dbReference type="EMBL" id="JBBJCI010000440">
    <property type="protein sequence ID" value="KAK7230262.1"/>
    <property type="molecule type" value="Genomic_DNA"/>
</dbReference>
<feature type="transmembrane region" description="Helical" evidence="2">
    <location>
        <begin position="43"/>
        <end position="65"/>
    </location>
</feature>
<accession>A0ABR1FG85</accession>
<evidence type="ECO:0000313" key="3">
    <source>
        <dbReference type="EMBL" id="KAK7230262.1"/>
    </source>
</evidence>
<evidence type="ECO:0000313" key="4">
    <source>
        <dbReference type="Proteomes" id="UP001363151"/>
    </source>
</evidence>
<protein>
    <submittedName>
        <fullName evidence="3">Uncharacterized protein</fullName>
    </submittedName>
</protein>
<gene>
    <name evidence="3" type="ORF">SO694_00187032</name>
</gene>
<feature type="compositionally biased region" description="Polar residues" evidence="1">
    <location>
        <begin position="102"/>
        <end position="114"/>
    </location>
</feature>